<proteinExistence type="predicted"/>
<gene>
    <name evidence="1" type="ORF">I79_012264</name>
</gene>
<accession>G3HNC7</accession>
<reference evidence="2" key="1">
    <citation type="journal article" date="2011" name="Nat. Biotechnol.">
        <title>The genomic sequence of the Chinese hamster ovary (CHO)-K1 cell line.</title>
        <authorList>
            <person name="Xu X."/>
            <person name="Nagarajan H."/>
            <person name="Lewis N.E."/>
            <person name="Pan S."/>
            <person name="Cai Z."/>
            <person name="Liu X."/>
            <person name="Chen W."/>
            <person name="Xie M."/>
            <person name="Wang W."/>
            <person name="Hammond S."/>
            <person name="Andersen M.R."/>
            <person name="Neff N."/>
            <person name="Passarelli B."/>
            <person name="Koh W."/>
            <person name="Fan H.C."/>
            <person name="Wang J."/>
            <person name="Gui Y."/>
            <person name="Lee K.H."/>
            <person name="Betenbaugh M.J."/>
            <person name="Quake S.R."/>
            <person name="Famili I."/>
            <person name="Palsson B.O."/>
            <person name="Wang J."/>
        </authorList>
    </citation>
    <scope>NUCLEOTIDE SEQUENCE [LARGE SCALE GENOMIC DNA]</scope>
    <source>
        <strain evidence="2">CHO K1 cell line</strain>
    </source>
</reference>
<evidence type="ECO:0000313" key="1">
    <source>
        <dbReference type="EMBL" id="EGW06099.1"/>
    </source>
</evidence>
<dbReference type="AlphaFoldDB" id="G3HNC7"/>
<sequence>MPDILKSKWCLLHFPHEELMPNSQLVPLSSLRALTTGRSSRVSVPGKLPQSHSRAQAADMIQGDGAGEKASHNRKWNPTSSSLVVTEELLGFCPVCRMAGMNCPRHERQDISSKGLWGKAWNSGTPTLFPKRLAWGRGSSSFRKGESM</sequence>
<evidence type="ECO:0000313" key="2">
    <source>
        <dbReference type="Proteomes" id="UP000001075"/>
    </source>
</evidence>
<dbReference type="InParanoid" id="G3HNC7"/>
<organism evidence="1 2">
    <name type="scientific">Cricetulus griseus</name>
    <name type="common">Chinese hamster</name>
    <name type="synonym">Cricetulus barabensis griseus</name>
    <dbReference type="NCBI Taxonomy" id="10029"/>
    <lineage>
        <taxon>Eukaryota</taxon>
        <taxon>Metazoa</taxon>
        <taxon>Chordata</taxon>
        <taxon>Craniata</taxon>
        <taxon>Vertebrata</taxon>
        <taxon>Euteleostomi</taxon>
        <taxon>Mammalia</taxon>
        <taxon>Eutheria</taxon>
        <taxon>Euarchontoglires</taxon>
        <taxon>Glires</taxon>
        <taxon>Rodentia</taxon>
        <taxon>Myomorpha</taxon>
        <taxon>Muroidea</taxon>
        <taxon>Cricetidae</taxon>
        <taxon>Cricetinae</taxon>
        <taxon>Cricetulus</taxon>
    </lineage>
</organism>
<dbReference type="EMBL" id="JH000543">
    <property type="protein sequence ID" value="EGW06099.1"/>
    <property type="molecule type" value="Genomic_DNA"/>
</dbReference>
<protein>
    <submittedName>
        <fullName evidence="1">Uncharacterized protein</fullName>
    </submittedName>
</protein>
<name>G3HNC7_CRIGR</name>
<dbReference type="Proteomes" id="UP000001075">
    <property type="component" value="Unassembled WGS sequence"/>
</dbReference>